<dbReference type="eggNOG" id="KOG2182">
    <property type="taxonomic scope" value="Eukaryota"/>
</dbReference>
<evidence type="ECO:0000313" key="8">
    <source>
        <dbReference type="Proteomes" id="UP000016922"/>
    </source>
</evidence>
<dbReference type="RefSeq" id="XP_008086316.1">
    <property type="nucleotide sequence ID" value="XM_008088125.1"/>
</dbReference>
<dbReference type="Gene3D" id="3.40.50.1820">
    <property type="entry name" value="alpha/beta hydrolase"/>
    <property type="match status" value="2"/>
</dbReference>
<gene>
    <name evidence="7" type="ORF">GLAREA_03040</name>
</gene>
<dbReference type="PANTHER" id="PTHR11010:SF117">
    <property type="entry name" value="SERINE PROTEASE 16"/>
    <property type="match status" value="1"/>
</dbReference>
<keyword evidence="8" id="KW-1185">Reference proteome</keyword>
<organism evidence="7 8">
    <name type="scientific">Glarea lozoyensis (strain ATCC 20868 / MF5171)</name>
    <dbReference type="NCBI Taxonomy" id="1116229"/>
    <lineage>
        <taxon>Eukaryota</taxon>
        <taxon>Fungi</taxon>
        <taxon>Dikarya</taxon>
        <taxon>Ascomycota</taxon>
        <taxon>Pezizomycotina</taxon>
        <taxon>Leotiomycetes</taxon>
        <taxon>Helotiales</taxon>
        <taxon>Helotiaceae</taxon>
        <taxon>Glarea</taxon>
    </lineage>
</organism>
<evidence type="ECO:0000256" key="3">
    <source>
        <dbReference type="ARBA" id="ARBA00022729"/>
    </source>
</evidence>
<dbReference type="Proteomes" id="UP000016922">
    <property type="component" value="Unassembled WGS sequence"/>
</dbReference>
<sequence>MLLSIIFTSFIGLSCAHLNSKNEANPKNGVLSERQASYPANTIEMPIDHFPHKDQYKPHVTGTFKQRYFFDSTYYKPGGPVYLYISGETAGTNRFSNLKTGIIQILMKETNGLGVIIEDRYYGQSYPFSNSSTDNLRYLTTEQTIADNAYFAQHAIFPGVLGNLTAPGTPWILYGGSLAGAETAYSVKTYGDILYGGIASSAPIKVVLPYPEWYAPIQRYGPQDCIASINNIVAKIDSLTDARNAKAIQELKEIFGLGKLKDIRDFAMTIAFPIGGPMNYPTNTWQELNWYPDYNSPDFFEFCNNVTNIDAPANITAIDHVLAKYTHGQPWTNLGNYATYFKKNFLPLCPSGDYDSTSCFGTQNATYWEDSSNGAGRSYLWSTCTELGAYQVAPAKGPALIMKVLQVDYTQQWCNWAFPKGKYVEIPKTPNLLAFNDYGGFNLQADRLAFIDGSIDPWLDLCYHSTEAPLRTSSDNNPEYLITGAGHHWDSYGILDIDAEPMFIQQAHRWEIKTVKKWLRAFKDWKPCHTNITVTG</sequence>
<dbReference type="OrthoDB" id="1735038at2759"/>
<dbReference type="AlphaFoldDB" id="S3D4X2"/>
<dbReference type="GO" id="GO:0070008">
    <property type="term" value="F:serine-type exopeptidase activity"/>
    <property type="evidence" value="ECO:0007669"/>
    <property type="project" value="InterPro"/>
</dbReference>
<evidence type="ECO:0000256" key="6">
    <source>
        <dbReference type="SAM" id="SignalP"/>
    </source>
</evidence>
<evidence type="ECO:0000256" key="2">
    <source>
        <dbReference type="ARBA" id="ARBA00022670"/>
    </source>
</evidence>
<dbReference type="OMA" id="GHHWDSY"/>
<evidence type="ECO:0000256" key="4">
    <source>
        <dbReference type="ARBA" id="ARBA00022801"/>
    </source>
</evidence>
<proteinExistence type="inferred from homology"/>
<dbReference type="EMBL" id="KE145370">
    <property type="protein sequence ID" value="EPE27126.1"/>
    <property type="molecule type" value="Genomic_DNA"/>
</dbReference>
<dbReference type="SUPFAM" id="SSF53474">
    <property type="entry name" value="alpha/beta-Hydrolases"/>
    <property type="match status" value="1"/>
</dbReference>
<keyword evidence="5" id="KW-0325">Glycoprotein</keyword>
<reference evidence="7 8" key="1">
    <citation type="journal article" date="2013" name="BMC Genomics">
        <title>Genomics-driven discovery of the pneumocandin biosynthetic gene cluster in the fungus Glarea lozoyensis.</title>
        <authorList>
            <person name="Chen L."/>
            <person name="Yue Q."/>
            <person name="Zhang X."/>
            <person name="Xiang M."/>
            <person name="Wang C."/>
            <person name="Li S."/>
            <person name="Che Y."/>
            <person name="Ortiz-Lopez F.J."/>
            <person name="Bills G.F."/>
            <person name="Liu X."/>
            <person name="An Z."/>
        </authorList>
    </citation>
    <scope>NUCLEOTIDE SEQUENCE [LARGE SCALE GENOMIC DNA]</scope>
    <source>
        <strain evidence="8">ATCC 20868 / MF5171</strain>
    </source>
</reference>
<keyword evidence="2" id="KW-0645">Protease</keyword>
<dbReference type="InterPro" id="IPR008758">
    <property type="entry name" value="Peptidase_S28"/>
</dbReference>
<evidence type="ECO:0000256" key="5">
    <source>
        <dbReference type="ARBA" id="ARBA00023180"/>
    </source>
</evidence>
<keyword evidence="3 6" id="KW-0732">Signal</keyword>
<keyword evidence="4 7" id="KW-0378">Hydrolase</keyword>
<accession>S3D4X2</accession>
<dbReference type="GeneID" id="19462096"/>
<feature type="chain" id="PRO_5004507809" evidence="6">
    <location>
        <begin position="17"/>
        <end position="536"/>
    </location>
</feature>
<protein>
    <submittedName>
        <fullName evidence="7">Alpha/beta-Hydrolase</fullName>
    </submittedName>
</protein>
<name>S3D4X2_GLAL2</name>
<dbReference type="Pfam" id="PF05577">
    <property type="entry name" value="Peptidase_S28"/>
    <property type="match status" value="1"/>
</dbReference>
<dbReference type="InterPro" id="IPR029058">
    <property type="entry name" value="AB_hydrolase_fold"/>
</dbReference>
<comment type="similarity">
    <text evidence="1">Belongs to the peptidase S28 family.</text>
</comment>
<dbReference type="PANTHER" id="PTHR11010">
    <property type="entry name" value="PROTEASE S28 PRO-X CARBOXYPEPTIDASE-RELATED"/>
    <property type="match status" value="1"/>
</dbReference>
<feature type="signal peptide" evidence="6">
    <location>
        <begin position="1"/>
        <end position="16"/>
    </location>
</feature>
<dbReference type="GO" id="GO:0008239">
    <property type="term" value="F:dipeptidyl-peptidase activity"/>
    <property type="evidence" value="ECO:0007669"/>
    <property type="project" value="TreeGrafter"/>
</dbReference>
<dbReference type="GO" id="GO:0006508">
    <property type="term" value="P:proteolysis"/>
    <property type="evidence" value="ECO:0007669"/>
    <property type="project" value="UniProtKB-KW"/>
</dbReference>
<evidence type="ECO:0000313" key="7">
    <source>
        <dbReference type="EMBL" id="EPE27126.1"/>
    </source>
</evidence>
<dbReference type="KEGG" id="glz:GLAREA_03040"/>
<evidence type="ECO:0000256" key="1">
    <source>
        <dbReference type="ARBA" id="ARBA00011079"/>
    </source>
</evidence>
<dbReference type="HOGENOM" id="CLU_023630_0_0_1"/>